<dbReference type="EMBL" id="MU394287">
    <property type="protein sequence ID" value="KAI6091216.1"/>
    <property type="molecule type" value="Genomic_DNA"/>
</dbReference>
<dbReference type="Proteomes" id="UP001497680">
    <property type="component" value="Unassembled WGS sequence"/>
</dbReference>
<comment type="caution">
    <text evidence="1">The sequence shown here is derived from an EMBL/GenBank/DDBJ whole genome shotgun (WGS) entry which is preliminary data.</text>
</comment>
<reference evidence="1 2" key="1">
    <citation type="journal article" date="2022" name="New Phytol.">
        <title>Ecological generalism drives hyperdiversity of secondary metabolite gene clusters in xylarialean endophytes.</title>
        <authorList>
            <person name="Franco M.E.E."/>
            <person name="Wisecaver J.H."/>
            <person name="Arnold A.E."/>
            <person name="Ju Y.M."/>
            <person name="Slot J.C."/>
            <person name="Ahrendt S."/>
            <person name="Moore L.P."/>
            <person name="Eastman K.E."/>
            <person name="Scott K."/>
            <person name="Konkel Z."/>
            <person name="Mondo S.J."/>
            <person name="Kuo A."/>
            <person name="Hayes R.D."/>
            <person name="Haridas S."/>
            <person name="Andreopoulos B."/>
            <person name="Riley R."/>
            <person name="LaButti K."/>
            <person name="Pangilinan J."/>
            <person name="Lipzen A."/>
            <person name="Amirebrahimi M."/>
            <person name="Yan J."/>
            <person name="Adam C."/>
            <person name="Keymanesh K."/>
            <person name="Ng V."/>
            <person name="Louie K."/>
            <person name="Northen T."/>
            <person name="Drula E."/>
            <person name="Henrissat B."/>
            <person name="Hsieh H.M."/>
            <person name="Youens-Clark K."/>
            <person name="Lutzoni F."/>
            <person name="Miadlikowska J."/>
            <person name="Eastwood D.C."/>
            <person name="Hamelin R.C."/>
            <person name="Grigoriev I.V."/>
            <person name="U'Ren J.M."/>
        </authorList>
    </citation>
    <scope>NUCLEOTIDE SEQUENCE [LARGE SCALE GENOMIC DNA]</scope>
    <source>
        <strain evidence="1 2">ER1909</strain>
    </source>
</reference>
<keyword evidence="2" id="KW-1185">Reference proteome</keyword>
<organism evidence="1 2">
    <name type="scientific">Hypoxylon rubiginosum</name>
    <dbReference type="NCBI Taxonomy" id="110542"/>
    <lineage>
        <taxon>Eukaryota</taxon>
        <taxon>Fungi</taxon>
        <taxon>Dikarya</taxon>
        <taxon>Ascomycota</taxon>
        <taxon>Pezizomycotina</taxon>
        <taxon>Sordariomycetes</taxon>
        <taxon>Xylariomycetidae</taxon>
        <taxon>Xylariales</taxon>
        <taxon>Hypoxylaceae</taxon>
        <taxon>Hypoxylon</taxon>
    </lineage>
</organism>
<protein>
    <submittedName>
        <fullName evidence="1">Uncharacterized protein</fullName>
    </submittedName>
</protein>
<accession>A0ACC0DEH8</accession>
<proteinExistence type="predicted"/>
<evidence type="ECO:0000313" key="1">
    <source>
        <dbReference type="EMBL" id="KAI6091216.1"/>
    </source>
</evidence>
<name>A0ACC0DEH8_9PEZI</name>
<sequence length="312" mass="35183">MSSRRSRSFTHHHHHYHHHYYHYPNPHVNPQLFQHNQAQQLSRRSDVHSNGEYDKGFSEGETDTTIPEGDLGVGRGVQYKAEGTRFKRSKIQDIETDFGLLPGKYRTTGQGFWAVFLHGMRWYPGELEGPGIIAFGSVARRAPSFITSQGVSLGSSTLHFEVSTGPLFSFTPRNRPASDVGLASCPLEDESLTTRVYIKDHQDELMVVPNGRLMIWVKGSMDDVPWRYFNMLRQRAERIINAPDVQEDYSSTGTVGGAEVPETIKQIVMEIGDVVQTTPSDEERTSYESDENTCYLTPLTSSRCASPMNLDP</sequence>
<evidence type="ECO:0000313" key="2">
    <source>
        <dbReference type="Proteomes" id="UP001497680"/>
    </source>
</evidence>
<gene>
    <name evidence="1" type="ORF">F4821DRAFT_255034</name>
</gene>